<dbReference type="Proteomes" id="UP001162131">
    <property type="component" value="Unassembled WGS sequence"/>
</dbReference>
<dbReference type="AlphaFoldDB" id="A0AAU9J8V9"/>
<evidence type="ECO:0000313" key="2">
    <source>
        <dbReference type="EMBL" id="CAG9322112.1"/>
    </source>
</evidence>
<organism evidence="2 3">
    <name type="scientific">Blepharisma stoltei</name>
    <dbReference type="NCBI Taxonomy" id="1481888"/>
    <lineage>
        <taxon>Eukaryota</taxon>
        <taxon>Sar</taxon>
        <taxon>Alveolata</taxon>
        <taxon>Ciliophora</taxon>
        <taxon>Postciliodesmatophora</taxon>
        <taxon>Heterotrichea</taxon>
        <taxon>Heterotrichida</taxon>
        <taxon>Blepharismidae</taxon>
        <taxon>Blepharisma</taxon>
    </lineage>
</organism>
<dbReference type="EMBL" id="CAJZBQ010000030">
    <property type="protein sequence ID" value="CAG9322112.1"/>
    <property type="molecule type" value="Genomic_DNA"/>
</dbReference>
<evidence type="ECO:0000256" key="1">
    <source>
        <dbReference type="SAM" id="MobiDB-lite"/>
    </source>
</evidence>
<proteinExistence type="predicted"/>
<evidence type="ECO:0000313" key="3">
    <source>
        <dbReference type="Proteomes" id="UP001162131"/>
    </source>
</evidence>
<protein>
    <submittedName>
        <fullName evidence="2">Uncharacterized protein</fullName>
    </submittedName>
</protein>
<feature type="region of interest" description="Disordered" evidence="1">
    <location>
        <begin position="1"/>
        <end position="27"/>
    </location>
</feature>
<accession>A0AAU9J8V9</accession>
<reference evidence="2" key="1">
    <citation type="submission" date="2021-09" db="EMBL/GenBank/DDBJ databases">
        <authorList>
            <consortium name="AG Swart"/>
            <person name="Singh M."/>
            <person name="Singh A."/>
            <person name="Seah K."/>
            <person name="Emmerich C."/>
        </authorList>
    </citation>
    <scope>NUCLEOTIDE SEQUENCE</scope>
    <source>
        <strain evidence="2">ATCC30299</strain>
    </source>
</reference>
<comment type="caution">
    <text evidence="2">The sequence shown here is derived from an EMBL/GenBank/DDBJ whole genome shotgun (WGS) entry which is preliminary data.</text>
</comment>
<sequence length="321" mass="38056">MENQRKFLSPYTRGQKNLQNPDQQSLKNSQNSFEMISNTDEDFNSSFAKGLASSLLLKTLTSISFRLKRKSLDQWKRRTCFELNHPLCYKIISSPSRLRENKIIEKMLRSYTRFFSRKVTRSFNLWKVQLKKSKNDRKLTGITLIFEYGRKIMNFGFMKIWNQAVETEKRNSRIKLSIKWAIARLNVSKGLKTRKAFKKWYIKVATSKNSSRLNLNMKVMKFKNYQAKLLGRISGIYKKFSIQKILHVLYNWKIWTENEAKKQKAEESLMIKQIMSDKRLQNYKDLENNLGEQRDGIILAQIQRQLYEMCAEVVDGTIQLI</sequence>
<name>A0AAU9J8V9_9CILI</name>
<keyword evidence="3" id="KW-1185">Reference proteome</keyword>
<feature type="compositionally biased region" description="Polar residues" evidence="1">
    <location>
        <begin position="12"/>
        <end position="27"/>
    </location>
</feature>
<gene>
    <name evidence="2" type="ORF">BSTOLATCC_MIC30492</name>
</gene>